<dbReference type="AlphaFoldDB" id="A0A507BHP3"/>
<dbReference type="OrthoDB" id="426070at2759"/>
<reference evidence="1 2" key="1">
    <citation type="journal article" date="2019" name="Sci. Rep.">
        <title>Comparative genomics of chytrid fungi reveal insights into the obligate biotrophic and pathogenic lifestyle of Synchytrium endobioticum.</title>
        <authorList>
            <person name="van de Vossenberg B.T.L.H."/>
            <person name="Warris S."/>
            <person name="Nguyen H.D.T."/>
            <person name="van Gent-Pelzer M.P.E."/>
            <person name="Joly D.L."/>
            <person name="van de Geest H.C."/>
            <person name="Bonants P.J.M."/>
            <person name="Smith D.S."/>
            <person name="Levesque C.A."/>
            <person name="van der Lee T.A.J."/>
        </authorList>
    </citation>
    <scope>NUCLEOTIDE SEQUENCE [LARGE SCALE GENOMIC DNA]</scope>
    <source>
        <strain evidence="1 2">JEL517</strain>
    </source>
</reference>
<protein>
    <submittedName>
        <fullName evidence="1">Uncharacterized protein</fullName>
    </submittedName>
</protein>
<gene>
    <name evidence="1" type="ORF">SmJEL517_g06067</name>
</gene>
<dbReference type="PANTHER" id="PTHR31909:SF3">
    <property type="entry name" value="SIMILAR TO PROTEIN C20ORF85 HOMOLOG"/>
    <property type="match status" value="1"/>
</dbReference>
<dbReference type="Pfam" id="PF14945">
    <property type="entry name" value="LLC1"/>
    <property type="match status" value="1"/>
</dbReference>
<dbReference type="Proteomes" id="UP000319731">
    <property type="component" value="Unassembled WGS sequence"/>
</dbReference>
<dbReference type="EMBL" id="QEAO01000073">
    <property type="protein sequence ID" value="TPX30370.1"/>
    <property type="molecule type" value="Genomic_DNA"/>
</dbReference>
<dbReference type="PANTHER" id="PTHR31909">
    <property type="entry name" value="CHROMOSOME 20 ORF85 FAMILY MEMBER"/>
    <property type="match status" value="1"/>
</dbReference>
<dbReference type="RefSeq" id="XP_031022045.1">
    <property type="nucleotide sequence ID" value="XM_031171993.1"/>
</dbReference>
<organism evidence="1 2">
    <name type="scientific">Synchytrium microbalum</name>
    <dbReference type="NCBI Taxonomy" id="1806994"/>
    <lineage>
        <taxon>Eukaryota</taxon>
        <taxon>Fungi</taxon>
        <taxon>Fungi incertae sedis</taxon>
        <taxon>Chytridiomycota</taxon>
        <taxon>Chytridiomycota incertae sedis</taxon>
        <taxon>Chytridiomycetes</taxon>
        <taxon>Synchytriales</taxon>
        <taxon>Synchytriaceae</taxon>
        <taxon>Synchytrium</taxon>
    </lineage>
</organism>
<accession>A0A507BHP3</accession>
<keyword evidence="2" id="KW-1185">Reference proteome</keyword>
<dbReference type="InterPro" id="IPR020339">
    <property type="entry name" value="C20orf85-like"/>
</dbReference>
<dbReference type="GeneID" id="42007290"/>
<name>A0A507BHP3_9FUNG</name>
<evidence type="ECO:0000313" key="2">
    <source>
        <dbReference type="Proteomes" id="UP000319731"/>
    </source>
</evidence>
<proteinExistence type="predicted"/>
<evidence type="ECO:0000313" key="1">
    <source>
        <dbReference type="EMBL" id="TPX30370.1"/>
    </source>
</evidence>
<sequence length="152" mass="16758">MAIDAPQGGKAASSREVNVVADDAIWFELSSAKNWERSWGFMRETLRSPTPNNTTTVKLPPIASTSPHASGLPSKLPCGLATNAEPVLADLMYAHKIKRVITSKTPQEKYTFPPSTSSEYGWSRETIKTGNPLEIYPNQVKGRGNIMHWLMT</sequence>
<comment type="caution">
    <text evidence="1">The sequence shown here is derived from an EMBL/GenBank/DDBJ whole genome shotgun (WGS) entry which is preliminary data.</text>
</comment>